<name>A0ABT1SF19_9FIRM</name>
<accession>A0ABT1SF19</accession>
<gene>
    <name evidence="2" type="ORF">NE686_18430</name>
</gene>
<evidence type="ECO:0000259" key="1">
    <source>
        <dbReference type="PROSITE" id="PS51831"/>
    </source>
</evidence>
<comment type="caution">
    <text evidence="2">The sequence shown here is derived from an EMBL/GenBank/DDBJ whole genome shotgun (WGS) entry which is preliminary data.</text>
</comment>
<dbReference type="SUPFAM" id="SSF109604">
    <property type="entry name" value="HD-domain/PDEase-like"/>
    <property type="match status" value="1"/>
</dbReference>
<dbReference type="InterPro" id="IPR006674">
    <property type="entry name" value="HD_domain"/>
</dbReference>
<dbReference type="SMART" id="SM00471">
    <property type="entry name" value="HDc"/>
    <property type="match status" value="1"/>
</dbReference>
<dbReference type="Proteomes" id="UP001524478">
    <property type="component" value="Unassembled WGS sequence"/>
</dbReference>
<feature type="domain" description="HD" evidence="1">
    <location>
        <begin position="36"/>
        <end position="137"/>
    </location>
</feature>
<dbReference type="PROSITE" id="PS51831">
    <property type="entry name" value="HD"/>
    <property type="match status" value="1"/>
</dbReference>
<reference evidence="2 3" key="1">
    <citation type="submission" date="2022-06" db="EMBL/GenBank/DDBJ databases">
        <title>Isolation of gut microbiota from human fecal samples.</title>
        <authorList>
            <person name="Pamer E.G."/>
            <person name="Barat B."/>
            <person name="Waligurski E."/>
            <person name="Medina S."/>
            <person name="Paddock L."/>
            <person name="Mostad J."/>
        </authorList>
    </citation>
    <scope>NUCLEOTIDE SEQUENCE [LARGE SCALE GENOMIC DNA]</scope>
    <source>
        <strain evidence="2 3">DFI.7.95</strain>
    </source>
</reference>
<protein>
    <submittedName>
        <fullName evidence="2">HD domain-containing protein</fullName>
    </submittedName>
</protein>
<sequence>MLERRKKDIDINRIEELAFKTMARRKFHSKRENGYIYYHGLRTAKLAIEIRKIIDEIDNSKDNIIYVASLFHDIAKGIEPHNENGSILVQQVLKDECSYEELMEIAEITRCHNLRSSNEGWSKQIRIVQDADMIDHMGTMEVWLNFIYQAYDEKSVDASIEFYNDKEFEYYLKDCRRKLNYDISKKIFDDRSEFIHEFIQRLSIEGKGGIFNKDLLSR</sequence>
<evidence type="ECO:0000313" key="3">
    <source>
        <dbReference type="Proteomes" id="UP001524478"/>
    </source>
</evidence>
<evidence type="ECO:0000313" key="2">
    <source>
        <dbReference type="EMBL" id="MCQ4925085.1"/>
    </source>
</evidence>
<dbReference type="Pfam" id="PF01966">
    <property type="entry name" value="HD"/>
    <property type="match status" value="1"/>
</dbReference>
<proteinExistence type="predicted"/>
<dbReference type="Gene3D" id="1.10.3210.10">
    <property type="entry name" value="Hypothetical protein af1432"/>
    <property type="match status" value="1"/>
</dbReference>
<keyword evidence="3" id="KW-1185">Reference proteome</keyword>
<dbReference type="EMBL" id="JANGAC010000018">
    <property type="protein sequence ID" value="MCQ4925085.1"/>
    <property type="molecule type" value="Genomic_DNA"/>
</dbReference>
<dbReference type="InterPro" id="IPR003607">
    <property type="entry name" value="HD/PDEase_dom"/>
</dbReference>
<organism evidence="2 3">
    <name type="scientific">Tissierella carlieri</name>
    <dbReference type="NCBI Taxonomy" id="689904"/>
    <lineage>
        <taxon>Bacteria</taxon>
        <taxon>Bacillati</taxon>
        <taxon>Bacillota</taxon>
        <taxon>Tissierellia</taxon>
        <taxon>Tissierellales</taxon>
        <taxon>Tissierellaceae</taxon>
        <taxon>Tissierella</taxon>
    </lineage>
</organism>
<dbReference type="CDD" id="cd00077">
    <property type="entry name" value="HDc"/>
    <property type="match status" value="1"/>
</dbReference>